<dbReference type="PRINTS" id="PR00326">
    <property type="entry name" value="GTP1OBG"/>
</dbReference>
<dbReference type="PROSITE" id="PS51710">
    <property type="entry name" value="G_OBG"/>
    <property type="match status" value="1"/>
</dbReference>
<dbReference type="SUPFAM" id="SSF102741">
    <property type="entry name" value="Obg GTP-binding protein C-terminal domain"/>
    <property type="match status" value="1"/>
</dbReference>
<dbReference type="GO" id="GO:0000287">
    <property type="term" value="F:magnesium ion binding"/>
    <property type="evidence" value="ECO:0007669"/>
    <property type="project" value="InterPro"/>
</dbReference>
<organism evidence="12 13">
    <name type="scientific">Mycoplasma todarodis</name>
    <dbReference type="NCBI Taxonomy" id="1937191"/>
    <lineage>
        <taxon>Bacteria</taxon>
        <taxon>Bacillati</taxon>
        <taxon>Mycoplasmatota</taxon>
        <taxon>Mollicutes</taxon>
        <taxon>Mycoplasmataceae</taxon>
        <taxon>Mycoplasma</taxon>
    </lineage>
</organism>
<evidence type="ECO:0000313" key="12">
    <source>
        <dbReference type="EMBL" id="TCG10991.1"/>
    </source>
</evidence>
<dbReference type="SUPFAM" id="SSF52540">
    <property type="entry name" value="P-loop containing nucleoside triphosphate hydrolases"/>
    <property type="match status" value="1"/>
</dbReference>
<evidence type="ECO:0000256" key="3">
    <source>
        <dbReference type="ARBA" id="ARBA00022490"/>
    </source>
</evidence>
<dbReference type="InterPro" id="IPR006073">
    <property type="entry name" value="GTP-bd"/>
</dbReference>
<evidence type="ECO:0000259" key="11">
    <source>
        <dbReference type="PROSITE" id="PS51883"/>
    </source>
</evidence>
<dbReference type="InterPro" id="IPR031167">
    <property type="entry name" value="G_OBG"/>
</dbReference>
<dbReference type="CDD" id="cd01898">
    <property type="entry name" value="Obg"/>
    <property type="match status" value="1"/>
</dbReference>
<gene>
    <name evidence="12" type="ORF">C4B25_02515</name>
</gene>
<reference evidence="12 13" key="1">
    <citation type="submission" date="2018-02" db="EMBL/GenBank/DDBJ databases">
        <title>Mycoplasma marinum and Mycoplasma todarodis sp. nov., moderately halophilic and psychrotolerant mycoplasmas isolated from cephalopods.</title>
        <authorList>
            <person name="Viver T."/>
        </authorList>
    </citation>
    <scope>NUCLEOTIDE SEQUENCE [LARGE SCALE GENOMIC DNA]</scope>
    <source>
        <strain evidence="12 13">5H</strain>
    </source>
</reference>
<dbReference type="InterPro" id="IPR036726">
    <property type="entry name" value="GTP1_OBG_dom_sf"/>
</dbReference>
<evidence type="ECO:0000259" key="9">
    <source>
        <dbReference type="PROSITE" id="PS51710"/>
    </source>
</evidence>
<keyword evidence="5" id="KW-0547">Nucleotide-binding</keyword>
<keyword evidence="4" id="KW-0479">Metal-binding</keyword>
<evidence type="ECO:0000256" key="1">
    <source>
        <dbReference type="ARBA" id="ARBA00001946"/>
    </source>
</evidence>
<evidence type="ECO:0000259" key="10">
    <source>
        <dbReference type="PROSITE" id="PS51881"/>
    </source>
</evidence>
<dbReference type="SUPFAM" id="SSF82051">
    <property type="entry name" value="Obg GTP-binding protein N-terminal domain"/>
    <property type="match status" value="1"/>
</dbReference>
<dbReference type="OrthoDB" id="9807318at2"/>
<keyword evidence="3" id="KW-0963">Cytoplasm</keyword>
<dbReference type="Gene3D" id="3.30.300.350">
    <property type="entry name" value="GTP-binding protein OBG, C-terminal domain"/>
    <property type="match status" value="1"/>
</dbReference>
<dbReference type="Pfam" id="PF01926">
    <property type="entry name" value="MMR_HSR1"/>
    <property type="match status" value="1"/>
</dbReference>
<dbReference type="PROSITE" id="PS51881">
    <property type="entry name" value="OCT"/>
    <property type="match status" value="1"/>
</dbReference>
<dbReference type="InterPro" id="IPR006169">
    <property type="entry name" value="GTP1_OBG_dom"/>
</dbReference>
<dbReference type="GO" id="GO:0003924">
    <property type="term" value="F:GTPase activity"/>
    <property type="evidence" value="ECO:0007669"/>
    <property type="project" value="InterPro"/>
</dbReference>
<dbReference type="Gene3D" id="3.40.50.300">
    <property type="entry name" value="P-loop containing nucleotide triphosphate hydrolases"/>
    <property type="match status" value="1"/>
</dbReference>
<dbReference type="InterPro" id="IPR045086">
    <property type="entry name" value="OBG_GTPase"/>
</dbReference>
<keyword evidence="13" id="KW-1185">Reference proteome</keyword>
<dbReference type="NCBIfam" id="NF008955">
    <property type="entry name" value="PRK12297.1"/>
    <property type="match status" value="1"/>
</dbReference>
<dbReference type="Proteomes" id="UP000291072">
    <property type="component" value="Unassembled WGS sequence"/>
</dbReference>
<comment type="cofactor">
    <cofactor evidence="1">
        <name>Mg(2+)</name>
        <dbReference type="ChEBI" id="CHEBI:18420"/>
    </cofactor>
</comment>
<dbReference type="GO" id="GO:0005525">
    <property type="term" value="F:GTP binding"/>
    <property type="evidence" value="ECO:0007669"/>
    <property type="project" value="UniProtKB-KW"/>
</dbReference>
<dbReference type="EMBL" id="PSZP01000016">
    <property type="protein sequence ID" value="TCG10991.1"/>
    <property type="molecule type" value="Genomic_DNA"/>
</dbReference>
<accession>A0A4R0XVM2</accession>
<evidence type="ECO:0000256" key="8">
    <source>
        <dbReference type="ARBA" id="ARBA00023134"/>
    </source>
</evidence>
<keyword evidence="7" id="KW-0460">Magnesium</keyword>
<dbReference type="NCBIfam" id="TIGR02729">
    <property type="entry name" value="Obg_CgtA"/>
    <property type="match status" value="1"/>
</dbReference>
<proteinExistence type="inferred from homology"/>
<dbReference type="PANTHER" id="PTHR11702:SF31">
    <property type="entry name" value="MITOCHONDRIAL RIBOSOME-ASSOCIATED GTPASE 2"/>
    <property type="match status" value="1"/>
</dbReference>
<keyword evidence="8" id="KW-0342">GTP-binding</keyword>
<sequence>MKFIDEAEIHVKAGKGGNGVVSFRREAHVSRGGPDGGDNTLLNLKLKRNIFGNDGEDGRRKNQYGAKGKDIFIKVPLGTLVMNGDKLLVDITEQKEYLIAAGGNGGKGNTKFKSRGDEFRLRLVLKVLADVGFVGKPSAGKSTLLSKVTNAKPKTAAYEFTTLNPQLGLSKVGENSFVVADLPGLIAGAAQGKGLGIEFLKHIERCRLIAHVIDFGDPIKDPVKDFEVINHELKEYSLGLEKRKQVVIANKADLEAFEENVKKFKKAHPEIELVEISALTEKGIEPLKHKLYDAYRAADEIEYKAKKSEVTITFEDDFIVEKEYEGMFEISGKEVERIYDKIPLSTGENFMRFNKKLSSLGVWDELRRQGVKDGDTVRIFSFEFEWSERN</sequence>
<feature type="domain" description="OCT" evidence="10">
    <location>
        <begin position="310"/>
        <end position="388"/>
    </location>
</feature>
<dbReference type="InterPro" id="IPR036346">
    <property type="entry name" value="GTP-bd_prot_GTP1/OBG_C_sf"/>
</dbReference>
<protein>
    <submittedName>
        <fullName evidence="12">GTPase ObgE</fullName>
    </submittedName>
</protein>
<dbReference type="InterPro" id="IPR014100">
    <property type="entry name" value="GTP-bd_Obg/CgtA"/>
</dbReference>
<feature type="domain" description="OBG-type G" evidence="9">
    <location>
        <begin position="129"/>
        <end position="296"/>
    </location>
</feature>
<evidence type="ECO:0000256" key="2">
    <source>
        <dbReference type="ARBA" id="ARBA00007699"/>
    </source>
</evidence>
<name>A0A4R0XVM2_9MOLU</name>
<dbReference type="NCBIfam" id="TIGR03595">
    <property type="entry name" value="Obg_CgtA_exten"/>
    <property type="match status" value="1"/>
</dbReference>
<evidence type="ECO:0000256" key="6">
    <source>
        <dbReference type="ARBA" id="ARBA00022801"/>
    </source>
</evidence>
<keyword evidence="6" id="KW-0378">Hydrolase</keyword>
<dbReference type="InterPro" id="IPR027417">
    <property type="entry name" value="P-loop_NTPase"/>
</dbReference>
<evidence type="ECO:0000256" key="7">
    <source>
        <dbReference type="ARBA" id="ARBA00022842"/>
    </source>
</evidence>
<dbReference type="NCBIfam" id="TIGR00231">
    <property type="entry name" value="small_GTP"/>
    <property type="match status" value="1"/>
</dbReference>
<comment type="caution">
    <text evidence="12">The sequence shown here is derived from an EMBL/GenBank/DDBJ whole genome shotgun (WGS) entry which is preliminary data.</text>
</comment>
<evidence type="ECO:0000256" key="4">
    <source>
        <dbReference type="ARBA" id="ARBA00022723"/>
    </source>
</evidence>
<dbReference type="AlphaFoldDB" id="A0A4R0XVM2"/>
<dbReference type="Pfam" id="PF01018">
    <property type="entry name" value="GTP1_OBG"/>
    <property type="match status" value="1"/>
</dbReference>
<dbReference type="NCBIfam" id="NF008956">
    <property type="entry name" value="PRK12299.1"/>
    <property type="match status" value="1"/>
</dbReference>
<dbReference type="RefSeq" id="WP_131613486.1">
    <property type="nucleotide sequence ID" value="NZ_PSZP01000016.1"/>
</dbReference>
<dbReference type="Gene3D" id="2.70.210.12">
    <property type="entry name" value="GTP1/OBG domain"/>
    <property type="match status" value="1"/>
</dbReference>
<evidence type="ECO:0000313" key="13">
    <source>
        <dbReference type="Proteomes" id="UP000291072"/>
    </source>
</evidence>
<dbReference type="InterPro" id="IPR005225">
    <property type="entry name" value="Small_GTP-bd"/>
</dbReference>
<dbReference type="PIRSF" id="PIRSF002401">
    <property type="entry name" value="GTP_bd_Obg/CgtA"/>
    <property type="match status" value="1"/>
</dbReference>
<dbReference type="GO" id="GO:0042254">
    <property type="term" value="P:ribosome biogenesis"/>
    <property type="evidence" value="ECO:0007669"/>
    <property type="project" value="UniProtKB-UniRule"/>
</dbReference>
<evidence type="ECO:0000256" key="5">
    <source>
        <dbReference type="ARBA" id="ARBA00022741"/>
    </source>
</evidence>
<dbReference type="PANTHER" id="PTHR11702">
    <property type="entry name" value="DEVELOPMENTALLY REGULATED GTP-BINDING PROTEIN-RELATED"/>
    <property type="match status" value="1"/>
</dbReference>
<dbReference type="PROSITE" id="PS51883">
    <property type="entry name" value="OBG"/>
    <property type="match status" value="1"/>
</dbReference>
<comment type="similarity">
    <text evidence="2">Belongs to the TRAFAC class OBG-HflX-like GTPase superfamily. OBG GTPase family.</text>
</comment>
<feature type="domain" description="Obg" evidence="11">
    <location>
        <begin position="1"/>
        <end position="128"/>
    </location>
</feature>
<dbReference type="Pfam" id="PF09269">
    <property type="entry name" value="DUF1967"/>
    <property type="match status" value="1"/>
</dbReference>
<dbReference type="InterPro" id="IPR015349">
    <property type="entry name" value="OCT_dom"/>
</dbReference>